<dbReference type="Proteomes" id="UP000186030">
    <property type="component" value="Unassembled WGS sequence"/>
</dbReference>
<gene>
    <name evidence="2" type="ORF">BRO54_1865</name>
    <name evidence="3" type="ORF">RA955_11430</name>
</gene>
<dbReference type="AlphaFoldDB" id="A0A1Q5T030"/>
<evidence type="ECO:0000313" key="4">
    <source>
        <dbReference type="Proteomes" id="UP000186030"/>
    </source>
</evidence>
<evidence type="ECO:0000313" key="3">
    <source>
        <dbReference type="EMBL" id="WMJ15415.1"/>
    </source>
</evidence>
<dbReference type="EMBL" id="CP133076">
    <property type="protein sequence ID" value="WMJ15415.1"/>
    <property type="molecule type" value="Genomic_DNA"/>
</dbReference>
<reference evidence="2" key="3">
    <citation type="journal article" date="2019" name="Int. J. Syst. Evol. Microbiol.">
        <title>Geobacillus proteiniphilus sp. nov., a thermophilic bacterium isolated from a high-temperature heavy oil reservoir in China.</title>
        <authorList>
            <person name="Semenova E.M."/>
            <person name="Sokolova D.S."/>
            <person name="Grouzdev D.S."/>
            <person name="Poltaraus A.B."/>
            <person name="Vinokurova N.G."/>
            <person name="Tourova T.P."/>
            <person name="Nazina T.N."/>
        </authorList>
    </citation>
    <scope>NUCLEOTIDE SEQUENCE</scope>
    <source>
        <strain evidence="2">1017</strain>
    </source>
</reference>
<proteinExistence type="predicted"/>
<dbReference type="EMBL" id="MQMG01000021">
    <property type="protein sequence ID" value="OKO93526.1"/>
    <property type="molecule type" value="Genomic_DNA"/>
</dbReference>
<reference evidence="2 4" key="1">
    <citation type="submission" date="2016-11" db="EMBL/GenBank/DDBJ databases">
        <authorList>
            <person name="Kadnikov V."/>
            <person name="Nazina T."/>
        </authorList>
    </citation>
    <scope>NUCLEOTIDE SEQUENCE [LARGE SCALE GENOMIC DNA]</scope>
    <source>
        <strain evidence="2 4">1017</strain>
    </source>
</reference>
<accession>A0A1Q5T030</accession>
<keyword evidence="5" id="KW-1185">Reference proteome</keyword>
<keyword evidence="1" id="KW-0175">Coiled coil</keyword>
<protein>
    <submittedName>
        <fullName evidence="2">Uncharacterized protein</fullName>
    </submittedName>
</protein>
<evidence type="ECO:0000256" key="1">
    <source>
        <dbReference type="SAM" id="Coils"/>
    </source>
</evidence>
<sequence>MISHLPEMENKIRAIEKELHVVKQALKEMKNLTQQDKHDEIRAICYFTYSLLLPKTAGHKGTVAANFTIRNMGSVPLDNPFICLRVTPKEHIALSAKLGDGIQYDQRINPLVMEPWNYMTAQAEQMAEEKGEFWLKPVRVSKIEPGQNLSFSNFQFQIDMGEQPTTYKMEGFFFCQQFPDGMRALNNIVIHT</sequence>
<reference evidence="3 5" key="4">
    <citation type="submission" date="2023-08" db="EMBL/GenBank/DDBJ databases">
        <title>Genome sequencing of the thermostable Gram positive bacteria Geobacillus proteiniphilus strain T-6.</title>
        <authorList>
            <person name="Shulami S."/>
            <person name="Shoham Y."/>
        </authorList>
    </citation>
    <scope>NUCLEOTIDE SEQUENCE [LARGE SCALE GENOMIC DNA]</scope>
    <source>
        <strain evidence="3 5">T-6</strain>
    </source>
</reference>
<feature type="coiled-coil region" evidence="1">
    <location>
        <begin position="5"/>
        <end position="35"/>
    </location>
</feature>
<reference evidence="4" key="2">
    <citation type="submission" date="2017-01" db="EMBL/GenBank/DDBJ databases">
        <title>Genome sequencing and annotation of Geobacillus sp. 1017, a Hydrocarbon-Oxidizing Thermophilic Bacterium Isolated from a Heavy Oil Reservoir (China).</title>
        <authorList>
            <person name="Kadnikov V.V."/>
            <person name="Mardanov A.V."/>
            <person name="Poltaraus A.B."/>
            <person name="Sokolova D.S."/>
            <person name="Semenova E.M."/>
            <person name="Ravin N.V."/>
            <person name="Tourova T.P."/>
            <person name="Nazina T.N."/>
        </authorList>
    </citation>
    <scope>NUCLEOTIDE SEQUENCE [LARGE SCALE GENOMIC DNA]</scope>
    <source>
        <strain evidence="4">1017</strain>
    </source>
</reference>
<dbReference type="Proteomes" id="UP001223761">
    <property type="component" value="Chromosome"/>
</dbReference>
<organism evidence="2 4">
    <name type="scientific">Geobacillus proteiniphilus</name>
    <dbReference type="NCBI Taxonomy" id="860353"/>
    <lineage>
        <taxon>Bacteria</taxon>
        <taxon>Bacillati</taxon>
        <taxon>Bacillota</taxon>
        <taxon>Bacilli</taxon>
        <taxon>Bacillales</taxon>
        <taxon>Anoxybacillaceae</taxon>
        <taxon>Geobacillus</taxon>
    </lineage>
</organism>
<name>A0A1Q5T030_9BACL</name>
<dbReference type="RefSeq" id="WP_074043709.1">
    <property type="nucleotide sequence ID" value="NZ_CP133076.1"/>
</dbReference>
<evidence type="ECO:0000313" key="2">
    <source>
        <dbReference type="EMBL" id="OKO93526.1"/>
    </source>
</evidence>
<evidence type="ECO:0000313" key="5">
    <source>
        <dbReference type="Proteomes" id="UP001223761"/>
    </source>
</evidence>